<keyword evidence="2" id="KW-0472">Membrane</keyword>
<dbReference type="EMBL" id="CAEZWO010000148">
    <property type="protein sequence ID" value="CAB4670866.1"/>
    <property type="molecule type" value="Genomic_DNA"/>
</dbReference>
<feature type="region of interest" description="Disordered" evidence="1">
    <location>
        <begin position="55"/>
        <end position="75"/>
    </location>
</feature>
<evidence type="ECO:0000256" key="2">
    <source>
        <dbReference type="SAM" id="Phobius"/>
    </source>
</evidence>
<keyword evidence="2" id="KW-0812">Transmembrane</keyword>
<keyword evidence="2" id="KW-1133">Transmembrane helix</keyword>
<feature type="transmembrane region" description="Helical" evidence="2">
    <location>
        <begin position="6"/>
        <end position="27"/>
    </location>
</feature>
<gene>
    <name evidence="3" type="ORF">UFOPK2254_01251</name>
    <name evidence="4" type="ORF">UFOPK3197_00781</name>
</gene>
<proteinExistence type="predicted"/>
<evidence type="ECO:0000313" key="3">
    <source>
        <dbReference type="EMBL" id="CAB4670866.1"/>
    </source>
</evidence>
<evidence type="ECO:0000256" key="1">
    <source>
        <dbReference type="SAM" id="MobiDB-lite"/>
    </source>
</evidence>
<name>A0A6J7A9W4_9ZZZZ</name>
<evidence type="ECO:0000313" key="4">
    <source>
        <dbReference type="EMBL" id="CAB4829584.1"/>
    </source>
</evidence>
<accession>A0A6J7A9W4</accession>
<reference evidence="4" key="1">
    <citation type="submission" date="2020-05" db="EMBL/GenBank/DDBJ databases">
        <authorList>
            <person name="Chiriac C."/>
            <person name="Salcher M."/>
            <person name="Ghai R."/>
            <person name="Kavagutti S V."/>
        </authorList>
    </citation>
    <scope>NUCLEOTIDE SEQUENCE</scope>
</reference>
<protein>
    <submittedName>
        <fullName evidence="4">Unannotated protein</fullName>
    </submittedName>
</protein>
<feature type="compositionally biased region" description="Basic and acidic residues" evidence="1">
    <location>
        <begin position="64"/>
        <end position="75"/>
    </location>
</feature>
<dbReference type="AlphaFoldDB" id="A0A6J7A9W4"/>
<organism evidence="4">
    <name type="scientific">freshwater metagenome</name>
    <dbReference type="NCBI Taxonomy" id="449393"/>
    <lineage>
        <taxon>unclassified sequences</taxon>
        <taxon>metagenomes</taxon>
        <taxon>ecological metagenomes</taxon>
    </lineage>
</organism>
<dbReference type="EMBL" id="CAFABI010000078">
    <property type="protein sequence ID" value="CAB4829584.1"/>
    <property type="molecule type" value="Genomic_DNA"/>
</dbReference>
<sequence length="75" mass="8743">MSTTFSALVWWIIPITALIGVLGYVLWVTKFQERFENETTRSVTQFQRFQSSFREAQENVAPENDEKIESPEKDA</sequence>